<dbReference type="InterPro" id="IPR024072">
    <property type="entry name" value="DHFR-like_dom_sf"/>
</dbReference>
<organism evidence="2 3">
    <name type="scientific">Asanoa ferruginea</name>
    <dbReference type="NCBI Taxonomy" id="53367"/>
    <lineage>
        <taxon>Bacteria</taxon>
        <taxon>Bacillati</taxon>
        <taxon>Actinomycetota</taxon>
        <taxon>Actinomycetes</taxon>
        <taxon>Micromonosporales</taxon>
        <taxon>Micromonosporaceae</taxon>
        <taxon>Asanoa</taxon>
    </lineage>
</organism>
<proteinExistence type="predicted"/>
<dbReference type="InterPro" id="IPR002734">
    <property type="entry name" value="RibDG_C"/>
</dbReference>
<dbReference type="GO" id="GO:0009231">
    <property type="term" value="P:riboflavin biosynthetic process"/>
    <property type="evidence" value="ECO:0007669"/>
    <property type="project" value="InterPro"/>
</dbReference>
<keyword evidence="3" id="KW-1185">Reference proteome</keyword>
<dbReference type="Pfam" id="PF01872">
    <property type="entry name" value="RibD_C"/>
    <property type="match status" value="1"/>
</dbReference>
<reference evidence="2 3" key="1">
    <citation type="submission" date="2018-08" db="EMBL/GenBank/DDBJ databases">
        <title>Sequencing the genomes of 1000 actinobacteria strains.</title>
        <authorList>
            <person name="Klenk H.-P."/>
        </authorList>
    </citation>
    <scope>NUCLEOTIDE SEQUENCE [LARGE SCALE GENOMIC DNA]</scope>
    <source>
        <strain evidence="2 3">DSM 44099</strain>
    </source>
</reference>
<dbReference type="OrthoDB" id="3820697at2"/>
<evidence type="ECO:0000259" key="1">
    <source>
        <dbReference type="Pfam" id="PF01872"/>
    </source>
</evidence>
<dbReference type="RefSeq" id="WP_116069104.1">
    <property type="nucleotide sequence ID" value="NZ_BONB01000071.1"/>
</dbReference>
<comment type="caution">
    <text evidence="2">The sequence shown here is derived from an EMBL/GenBank/DDBJ whole genome shotgun (WGS) entry which is preliminary data.</text>
</comment>
<dbReference type="GO" id="GO:0008703">
    <property type="term" value="F:5-amino-6-(5-phosphoribosylamino)uracil reductase activity"/>
    <property type="evidence" value="ECO:0007669"/>
    <property type="project" value="InterPro"/>
</dbReference>
<dbReference type="EMBL" id="QUMQ01000001">
    <property type="protein sequence ID" value="REF97691.1"/>
    <property type="molecule type" value="Genomic_DNA"/>
</dbReference>
<dbReference type="Proteomes" id="UP000256913">
    <property type="component" value="Unassembled WGS sequence"/>
</dbReference>
<feature type="domain" description="Bacterial bifunctional deaminase-reductase C-terminal" evidence="1">
    <location>
        <begin position="3"/>
        <end position="189"/>
    </location>
</feature>
<sequence length="214" mass="22011">MAKVIVDLSVSLDGFVAGAGDGPANPLGDGGEALFAWYFDGETPIRAYEEAAARGVPVPPFRLSAVSAEVFSQLVETGGAVVTGRRTYDIANAWGGNGPVPGLPVFVLTHEAPATVPAGESRYTFVTDGIESAIAQARSAAGDGYVSLMGAAAAQQCLRLGLLDEIQLHVVPVLLGSGVRLFDHLGPAPVPLRKLRAVDAPGVTHLRYAVGPLG</sequence>
<protein>
    <submittedName>
        <fullName evidence="2">Dihydrofolate reductase</fullName>
    </submittedName>
</protein>
<name>A0A3D9ZKG0_9ACTN</name>
<gene>
    <name evidence="2" type="ORF">DFJ67_3695</name>
</gene>
<accession>A0A3D9ZKG0</accession>
<dbReference type="AlphaFoldDB" id="A0A3D9ZKG0"/>
<dbReference type="Gene3D" id="3.40.430.10">
    <property type="entry name" value="Dihydrofolate Reductase, subunit A"/>
    <property type="match status" value="1"/>
</dbReference>
<evidence type="ECO:0000313" key="3">
    <source>
        <dbReference type="Proteomes" id="UP000256913"/>
    </source>
</evidence>
<evidence type="ECO:0000313" key="2">
    <source>
        <dbReference type="EMBL" id="REF97691.1"/>
    </source>
</evidence>
<dbReference type="SUPFAM" id="SSF53597">
    <property type="entry name" value="Dihydrofolate reductase-like"/>
    <property type="match status" value="1"/>
</dbReference>